<keyword evidence="3" id="KW-0804">Transcription</keyword>
<dbReference type="RefSeq" id="WP_225625823.1">
    <property type="nucleotide sequence ID" value="NZ_CP163430.1"/>
</dbReference>
<dbReference type="Gene3D" id="1.10.10.60">
    <property type="entry name" value="Homeodomain-like"/>
    <property type="match status" value="1"/>
</dbReference>
<proteinExistence type="predicted"/>
<geneLocation type="plasmid" evidence="6">
    <name>unnamed1</name>
</geneLocation>
<dbReference type="InterPro" id="IPR009057">
    <property type="entry name" value="Homeodomain-like_sf"/>
</dbReference>
<name>A0AB39LXB6_9ACTN</name>
<dbReference type="EMBL" id="CP163430">
    <property type="protein sequence ID" value="XDP98528.1"/>
    <property type="molecule type" value="Genomic_DNA"/>
</dbReference>
<dbReference type="PANTHER" id="PTHR47506">
    <property type="entry name" value="TRANSCRIPTIONAL REGULATORY PROTEIN"/>
    <property type="match status" value="1"/>
</dbReference>
<dbReference type="SUPFAM" id="SSF48498">
    <property type="entry name" value="Tetracyclin repressor-like, C-terminal domain"/>
    <property type="match status" value="1"/>
</dbReference>
<evidence type="ECO:0000256" key="1">
    <source>
        <dbReference type="ARBA" id="ARBA00023015"/>
    </source>
</evidence>
<dbReference type="InterPro" id="IPR011075">
    <property type="entry name" value="TetR_C"/>
</dbReference>
<dbReference type="GO" id="GO:0003677">
    <property type="term" value="F:DNA binding"/>
    <property type="evidence" value="ECO:0007669"/>
    <property type="project" value="UniProtKB-KW"/>
</dbReference>
<dbReference type="SUPFAM" id="SSF46689">
    <property type="entry name" value="Homeodomain-like"/>
    <property type="match status" value="1"/>
</dbReference>
<feature type="domain" description="Tetracyclin repressor-like C-terminal" evidence="5">
    <location>
        <begin position="94"/>
        <end position="184"/>
    </location>
</feature>
<evidence type="ECO:0000256" key="3">
    <source>
        <dbReference type="ARBA" id="ARBA00023163"/>
    </source>
</evidence>
<accession>A0AB39LXB6</accession>
<gene>
    <name evidence="6" type="ORF">AB5J57_34050</name>
</gene>
<dbReference type="Pfam" id="PF00440">
    <property type="entry name" value="TetR_N"/>
    <property type="match status" value="1"/>
</dbReference>
<dbReference type="InterPro" id="IPR001647">
    <property type="entry name" value="HTH_TetR"/>
</dbReference>
<evidence type="ECO:0000259" key="5">
    <source>
        <dbReference type="Pfam" id="PF16925"/>
    </source>
</evidence>
<dbReference type="Pfam" id="PF16925">
    <property type="entry name" value="TetR_C_13"/>
    <property type="match status" value="1"/>
</dbReference>
<evidence type="ECO:0000313" key="6">
    <source>
        <dbReference type="EMBL" id="XDP98528.1"/>
    </source>
</evidence>
<dbReference type="Gene3D" id="1.10.357.10">
    <property type="entry name" value="Tetracycline Repressor, domain 2"/>
    <property type="match status" value="1"/>
</dbReference>
<keyword evidence="6" id="KW-0614">Plasmid</keyword>
<protein>
    <submittedName>
        <fullName evidence="6">TetR/AcrR family transcriptional regulator</fullName>
    </submittedName>
</protein>
<organism evidence="6">
    <name type="scientific">Streptomyces sp. R02</name>
    <dbReference type="NCBI Taxonomy" id="3238623"/>
    <lineage>
        <taxon>Bacteria</taxon>
        <taxon>Bacillati</taxon>
        <taxon>Actinomycetota</taxon>
        <taxon>Actinomycetes</taxon>
        <taxon>Kitasatosporales</taxon>
        <taxon>Streptomycetaceae</taxon>
        <taxon>Streptomyces</taxon>
    </lineage>
</organism>
<dbReference type="AlphaFoldDB" id="A0AB39LXB6"/>
<feature type="domain" description="HTH tetR-type" evidence="4">
    <location>
        <begin position="24"/>
        <end position="70"/>
    </location>
</feature>
<sequence length="218" mass="24129">MDTPHETVRRGRGRPRKFEREPALEIAVRVFWQRGYEATGVAELREAMGGMPSASFYQLFGSKAELFAEAIAHYRATYGRALDPLTDGTLDPKEAVRQTLSRSIAMQTDKEHPLGCMMVLAAPISDSDDPVYRMVAERRDITRSRVLDRVRQAIAEGVLPPGTDAEAMAGLVYGFLMGISTQARDGVPAETMQRSADALLALWGERAETMVADNRAKR</sequence>
<evidence type="ECO:0000259" key="4">
    <source>
        <dbReference type="Pfam" id="PF00440"/>
    </source>
</evidence>
<reference evidence="6" key="1">
    <citation type="submission" date="2024-07" db="EMBL/GenBank/DDBJ databases">
        <authorList>
            <person name="Yu S.T."/>
        </authorList>
    </citation>
    <scope>NUCLEOTIDE SEQUENCE</scope>
    <source>
        <strain evidence="6">R02</strain>
        <plasmid evidence="6">unnamed1</plasmid>
    </source>
</reference>
<keyword evidence="1" id="KW-0805">Transcription regulation</keyword>
<keyword evidence="2" id="KW-0238">DNA-binding</keyword>
<evidence type="ECO:0000256" key="2">
    <source>
        <dbReference type="ARBA" id="ARBA00023125"/>
    </source>
</evidence>
<dbReference type="PANTHER" id="PTHR47506:SF1">
    <property type="entry name" value="HTH-TYPE TRANSCRIPTIONAL REGULATOR YJDC"/>
    <property type="match status" value="1"/>
</dbReference>
<dbReference type="InterPro" id="IPR036271">
    <property type="entry name" value="Tet_transcr_reg_TetR-rel_C_sf"/>
</dbReference>